<dbReference type="InterPro" id="IPR003018">
    <property type="entry name" value="GAF"/>
</dbReference>
<protein>
    <recommendedName>
        <fullName evidence="2">histidine kinase</fullName>
        <ecNumber evidence="2">2.7.13.3</ecNumber>
    </recommendedName>
</protein>
<dbReference type="InterPro" id="IPR050736">
    <property type="entry name" value="Sensor_HK_Regulatory"/>
</dbReference>
<dbReference type="PRINTS" id="PR00344">
    <property type="entry name" value="BCTRLSENSOR"/>
</dbReference>
<comment type="catalytic activity">
    <reaction evidence="1">
        <text>ATP + protein L-histidine = ADP + protein N-phospho-L-histidine.</text>
        <dbReference type="EC" id="2.7.13.3"/>
    </reaction>
</comment>
<dbReference type="PANTHER" id="PTHR43711">
    <property type="entry name" value="TWO-COMPONENT HISTIDINE KINASE"/>
    <property type="match status" value="1"/>
</dbReference>
<dbReference type="InterPro" id="IPR005467">
    <property type="entry name" value="His_kinase_dom"/>
</dbReference>
<dbReference type="InterPro" id="IPR036097">
    <property type="entry name" value="HisK_dim/P_sf"/>
</dbReference>
<dbReference type="CDD" id="cd00082">
    <property type="entry name" value="HisKA"/>
    <property type="match status" value="1"/>
</dbReference>
<dbReference type="PANTHER" id="PTHR43711:SF1">
    <property type="entry name" value="HISTIDINE KINASE 1"/>
    <property type="match status" value="1"/>
</dbReference>
<dbReference type="InterPro" id="IPR036890">
    <property type="entry name" value="HATPase_C_sf"/>
</dbReference>
<dbReference type="SUPFAM" id="SSF55874">
    <property type="entry name" value="ATPase domain of HSP90 chaperone/DNA topoisomerase II/histidine kinase"/>
    <property type="match status" value="1"/>
</dbReference>
<reference evidence="8" key="1">
    <citation type="submission" date="2020-02" db="EMBL/GenBank/DDBJ databases">
        <authorList>
            <person name="Meier V. D."/>
        </authorList>
    </citation>
    <scope>NUCLEOTIDE SEQUENCE</scope>
    <source>
        <strain evidence="8">AVDCRST_MAG68</strain>
    </source>
</reference>
<dbReference type="SUPFAM" id="SSF55781">
    <property type="entry name" value="GAF domain-like"/>
    <property type="match status" value="1"/>
</dbReference>
<dbReference type="InterPro" id="IPR003594">
    <property type="entry name" value="HATPase_dom"/>
</dbReference>
<proteinExistence type="predicted"/>
<organism evidence="8">
    <name type="scientific">uncultured Gemmatimonadota bacterium</name>
    <dbReference type="NCBI Taxonomy" id="203437"/>
    <lineage>
        <taxon>Bacteria</taxon>
        <taxon>Pseudomonadati</taxon>
        <taxon>Gemmatimonadota</taxon>
        <taxon>environmental samples</taxon>
    </lineage>
</organism>
<dbReference type="AlphaFoldDB" id="A0A6J4MRD0"/>
<dbReference type="InterPro" id="IPR004358">
    <property type="entry name" value="Sig_transdc_His_kin-like_C"/>
</dbReference>
<dbReference type="SMART" id="SM00388">
    <property type="entry name" value="HisKA"/>
    <property type="match status" value="1"/>
</dbReference>
<dbReference type="Pfam" id="PF00512">
    <property type="entry name" value="HisKA"/>
    <property type="match status" value="1"/>
</dbReference>
<sequence length="493" mass="53664">MEETLWERINRLMARLSEQLEEGPPRAPADERELAERIRRELRRYEEHRQRMSPPDRERLLDFVVDDLVGLTRAYAPTPPAEPPEADEARAGRALRLLVDAGAVLAGSLEYEAALDRLARLAVAWFADACGVHLVDPAHVVRRAAAVGAGREALAGLGTAPLDAEHPHHPIALALRTGETVNVAEVTPEYLRGIGPEPLTREALQLRAALVVPLLARGQLLGAITFIRTRGGRPFAGDEVVLAEELARRAALAVEHAQLRDEAERARGARSEFVGSISHEFRTPLMTVMAFAHLLQEGIPEPIPASAREHVGRILAAVGHLDRLVEESLGFRRAEAGWDTVQPESVDLATVARESAALVEPLARQKGLDFEVEVAPGPTVAHTDPDKVRQILFNLLGNAVKFTDFGGIRLALRTERDHALFEVSDTGIGIAPEHLELAFESFWQADPGSAERGPGIGLGLALVRRLAWMLGGDVRVASEPGRGSVFRVKIPLG</sequence>
<evidence type="ECO:0000256" key="2">
    <source>
        <dbReference type="ARBA" id="ARBA00012438"/>
    </source>
</evidence>
<evidence type="ECO:0000313" key="8">
    <source>
        <dbReference type="EMBL" id="CAA9366662.1"/>
    </source>
</evidence>
<dbReference type="Pfam" id="PF01590">
    <property type="entry name" value="GAF"/>
    <property type="match status" value="1"/>
</dbReference>
<dbReference type="EMBL" id="CADCTW010000222">
    <property type="protein sequence ID" value="CAA9366662.1"/>
    <property type="molecule type" value="Genomic_DNA"/>
</dbReference>
<keyword evidence="5" id="KW-0418">Kinase</keyword>
<dbReference type="PROSITE" id="PS50109">
    <property type="entry name" value="HIS_KIN"/>
    <property type="match status" value="1"/>
</dbReference>
<dbReference type="SMART" id="SM00065">
    <property type="entry name" value="GAF"/>
    <property type="match status" value="1"/>
</dbReference>
<dbReference type="Gene3D" id="3.30.565.10">
    <property type="entry name" value="Histidine kinase-like ATPase, C-terminal domain"/>
    <property type="match status" value="1"/>
</dbReference>
<dbReference type="GO" id="GO:0000155">
    <property type="term" value="F:phosphorelay sensor kinase activity"/>
    <property type="evidence" value="ECO:0007669"/>
    <property type="project" value="InterPro"/>
</dbReference>
<dbReference type="EC" id="2.7.13.3" evidence="2"/>
<keyword evidence="3" id="KW-0597">Phosphoprotein</keyword>
<keyword evidence="4" id="KW-0808">Transferase</keyword>
<feature type="domain" description="Histidine kinase" evidence="7">
    <location>
        <begin position="276"/>
        <end position="493"/>
    </location>
</feature>
<evidence type="ECO:0000256" key="5">
    <source>
        <dbReference type="ARBA" id="ARBA00022777"/>
    </source>
</evidence>
<keyword evidence="6" id="KW-0902">Two-component regulatory system</keyword>
<dbReference type="Gene3D" id="1.10.287.130">
    <property type="match status" value="1"/>
</dbReference>
<dbReference type="InterPro" id="IPR003661">
    <property type="entry name" value="HisK_dim/P_dom"/>
</dbReference>
<dbReference type="CDD" id="cd16922">
    <property type="entry name" value="HATPase_EvgS-ArcB-TorS-like"/>
    <property type="match status" value="1"/>
</dbReference>
<dbReference type="SMART" id="SM00387">
    <property type="entry name" value="HATPase_c"/>
    <property type="match status" value="1"/>
</dbReference>
<name>A0A6J4MRD0_9BACT</name>
<evidence type="ECO:0000256" key="1">
    <source>
        <dbReference type="ARBA" id="ARBA00000085"/>
    </source>
</evidence>
<evidence type="ECO:0000256" key="6">
    <source>
        <dbReference type="ARBA" id="ARBA00023012"/>
    </source>
</evidence>
<accession>A0A6J4MRD0</accession>
<gene>
    <name evidence="8" type="ORF">AVDCRST_MAG68-4915</name>
</gene>
<evidence type="ECO:0000259" key="7">
    <source>
        <dbReference type="PROSITE" id="PS50109"/>
    </source>
</evidence>
<evidence type="ECO:0000256" key="4">
    <source>
        <dbReference type="ARBA" id="ARBA00022679"/>
    </source>
</evidence>
<dbReference type="Gene3D" id="3.30.450.40">
    <property type="match status" value="1"/>
</dbReference>
<dbReference type="SUPFAM" id="SSF47384">
    <property type="entry name" value="Homodimeric domain of signal transducing histidine kinase"/>
    <property type="match status" value="1"/>
</dbReference>
<evidence type="ECO:0000256" key="3">
    <source>
        <dbReference type="ARBA" id="ARBA00022553"/>
    </source>
</evidence>
<dbReference type="Pfam" id="PF02518">
    <property type="entry name" value="HATPase_c"/>
    <property type="match status" value="1"/>
</dbReference>
<dbReference type="InterPro" id="IPR029016">
    <property type="entry name" value="GAF-like_dom_sf"/>
</dbReference>